<dbReference type="GO" id="GO:0003676">
    <property type="term" value="F:nucleic acid binding"/>
    <property type="evidence" value="ECO:0007669"/>
    <property type="project" value="InterPro"/>
</dbReference>
<feature type="region of interest" description="Disordered" evidence="1">
    <location>
        <begin position="31"/>
        <end position="52"/>
    </location>
</feature>
<sequence length="183" mass="20403">MAVDAEAHLLLVQQQLEQTTLEAMMRMRTSPPHNDMAVISGDNERPPRKRDALTPLDRFSGILEDKFKLQPSSKEAIKEHDITEPETVRIYNDGSSINDHVRAAATSPSLQNHSARRKQTQYMGQSSTSTVYAAELKGLVLALRLMLDTHTVGKTTRKYAIVTDNQAAISAIQNPTIHQPRMS</sequence>
<evidence type="ECO:0000313" key="2">
    <source>
        <dbReference type="EMBL" id="QSS63105.1"/>
    </source>
</evidence>
<dbReference type="EMBL" id="CP069114">
    <property type="protein sequence ID" value="QSS63105.1"/>
    <property type="molecule type" value="Genomic_DNA"/>
</dbReference>
<dbReference type="Proteomes" id="UP000663671">
    <property type="component" value="Chromosome 1"/>
</dbReference>
<feature type="compositionally biased region" description="Basic and acidic residues" evidence="1">
    <location>
        <begin position="42"/>
        <end position="52"/>
    </location>
</feature>
<accession>A0A8A1MBA5</accession>
<protein>
    <recommendedName>
        <fullName evidence="4">RNase H type-1 domain-containing protein</fullName>
    </recommendedName>
</protein>
<proteinExistence type="predicted"/>
<gene>
    <name evidence="2" type="ORF">I7I51_00162</name>
</gene>
<dbReference type="OrthoDB" id="4226558at2759"/>
<evidence type="ECO:0000313" key="3">
    <source>
        <dbReference type="Proteomes" id="UP000663671"/>
    </source>
</evidence>
<dbReference type="InterPro" id="IPR012337">
    <property type="entry name" value="RNaseH-like_sf"/>
</dbReference>
<dbReference type="AlphaFoldDB" id="A0A8A1MBA5"/>
<dbReference type="SUPFAM" id="SSF53098">
    <property type="entry name" value="Ribonuclease H-like"/>
    <property type="match status" value="1"/>
</dbReference>
<name>A0A8A1MBA5_AJECA</name>
<organism evidence="2 3">
    <name type="scientific">Ajellomyces capsulatus</name>
    <name type="common">Darling's disease fungus</name>
    <name type="synonym">Histoplasma capsulatum</name>
    <dbReference type="NCBI Taxonomy" id="5037"/>
    <lineage>
        <taxon>Eukaryota</taxon>
        <taxon>Fungi</taxon>
        <taxon>Dikarya</taxon>
        <taxon>Ascomycota</taxon>
        <taxon>Pezizomycotina</taxon>
        <taxon>Eurotiomycetes</taxon>
        <taxon>Eurotiomycetidae</taxon>
        <taxon>Onygenales</taxon>
        <taxon>Ajellomycetaceae</taxon>
        <taxon>Histoplasma</taxon>
    </lineage>
</organism>
<evidence type="ECO:0000256" key="1">
    <source>
        <dbReference type="SAM" id="MobiDB-lite"/>
    </source>
</evidence>
<dbReference type="VEuPathDB" id="FungiDB:I7I51_00162"/>
<evidence type="ECO:0008006" key="4">
    <source>
        <dbReference type="Google" id="ProtNLM"/>
    </source>
</evidence>
<reference evidence="2" key="1">
    <citation type="submission" date="2021-01" db="EMBL/GenBank/DDBJ databases">
        <title>Chromosome-level genome assembly of a human fungal pathogen reveals clustering of transcriptionally co-regulated genes.</title>
        <authorList>
            <person name="Voorhies M."/>
            <person name="Cohen S."/>
            <person name="Shea T.P."/>
            <person name="Petrus S."/>
            <person name="Munoz J.F."/>
            <person name="Poplawski S."/>
            <person name="Goldman W.E."/>
            <person name="Michael T."/>
            <person name="Cuomo C.A."/>
            <person name="Sil A."/>
            <person name="Beyhan S."/>
        </authorList>
    </citation>
    <scope>NUCLEOTIDE SEQUENCE</scope>
    <source>
        <strain evidence="2">WU24</strain>
    </source>
</reference>
<dbReference type="Gene3D" id="3.30.420.10">
    <property type="entry name" value="Ribonuclease H-like superfamily/Ribonuclease H"/>
    <property type="match status" value="1"/>
</dbReference>
<dbReference type="InterPro" id="IPR036397">
    <property type="entry name" value="RNaseH_sf"/>
</dbReference>